<evidence type="ECO:0000313" key="2">
    <source>
        <dbReference type="EMBL" id="EHT9937000.1"/>
    </source>
</evidence>
<comment type="caution">
    <text evidence="2">The sequence shown here is derived from an EMBL/GenBank/DDBJ whole genome shotgun (WGS) entry which is preliminary data.</text>
</comment>
<organism evidence="2">
    <name type="scientific">Citrobacter freundii</name>
    <dbReference type="NCBI Taxonomy" id="546"/>
    <lineage>
        <taxon>Bacteria</taxon>
        <taxon>Pseudomonadati</taxon>
        <taxon>Pseudomonadota</taxon>
        <taxon>Gammaproteobacteria</taxon>
        <taxon>Enterobacterales</taxon>
        <taxon>Enterobacteriaceae</taxon>
        <taxon>Citrobacter</taxon>
        <taxon>Citrobacter freundii complex</taxon>
    </lineage>
</organism>
<dbReference type="AlphaFoldDB" id="A0AAD2PKV4"/>
<gene>
    <name evidence="2" type="ORF">KY227_000009</name>
</gene>
<name>A0AAD2PKV4_CITFR</name>
<accession>A0AAD2PKV4</accession>
<dbReference type="RefSeq" id="WP_162906130.1">
    <property type="nucleotide sequence ID" value="NZ_CP032184.1"/>
</dbReference>
<dbReference type="EMBL" id="ABBJDF010000001">
    <property type="protein sequence ID" value="EHT9937000.1"/>
    <property type="molecule type" value="Genomic_DNA"/>
</dbReference>
<keyword evidence="1" id="KW-0812">Transmembrane</keyword>
<keyword evidence="1" id="KW-0472">Membrane</keyword>
<protein>
    <submittedName>
        <fullName evidence="2">Uncharacterized protein</fullName>
    </submittedName>
</protein>
<dbReference type="GeneID" id="87002239"/>
<feature type="transmembrane region" description="Helical" evidence="1">
    <location>
        <begin position="32"/>
        <end position="55"/>
    </location>
</feature>
<reference evidence="2" key="1">
    <citation type="submission" date="2021-07" db="EMBL/GenBank/DDBJ databases">
        <authorList>
            <consortium name="Clinical and Environmental Microbiology Branch: Whole genome sequencing antimicrobial resistance pathogens in the healthcare setting"/>
        </authorList>
    </citation>
    <scope>NUCLEOTIDE SEQUENCE</scope>
    <source>
        <strain evidence="2">2021DK-00049</strain>
    </source>
</reference>
<proteinExistence type="predicted"/>
<sequence>MEGQEKREILPNLHLSAKNRIIPDYISMLKQFISALSFFGLFVPNVEIWLAGVILS</sequence>
<evidence type="ECO:0000256" key="1">
    <source>
        <dbReference type="SAM" id="Phobius"/>
    </source>
</evidence>
<keyword evidence="1" id="KW-1133">Transmembrane helix</keyword>